<dbReference type="Proteomes" id="UP000703893">
    <property type="component" value="Unassembled WGS sequence"/>
</dbReference>
<accession>A0A937X5G4</accession>
<organism evidence="1 2">
    <name type="scientific">Candidatus Tanganyikabacteria bacterium</name>
    <dbReference type="NCBI Taxonomy" id="2961651"/>
    <lineage>
        <taxon>Bacteria</taxon>
        <taxon>Bacillati</taxon>
        <taxon>Candidatus Sericytochromatia</taxon>
        <taxon>Candidatus Tanganyikabacteria</taxon>
    </lineage>
</organism>
<evidence type="ECO:0000313" key="2">
    <source>
        <dbReference type="Proteomes" id="UP000703893"/>
    </source>
</evidence>
<gene>
    <name evidence="1" type="ORF">FJZ00_13935</name>
</gene>
<proteinExistence type="predicted"/>
<reference evidence="1 2" key="1">
    <citation type="submission" date="2019-03" db="EMBL/GenBank/DDBJ databases">
        <title>Lake Tanganyika Metagenome-Assembled Genomes (MAGs).</title>
        <authorList>
            <person name="Tran P."/>
        </authorList>
    </citation>
    <scope>NUCLEOTIDE SEQUENCE [LARGE SCALE GENOMIC DNA]</scope>
    <source>
        <strain evidence="1">K_DeepCast_65m_m2_236</strain>
    </source>
</reference>
<sequence length="85" mass="8790">MFGDSNFGGASGAPKQSTADIWGKDFTAVTNLSRTSKNFSVADEEDKGNNPVSFGVTDLNQAASNINAAAALAKLGIGKRFDAFS</sequence>
<evidence type="ECO:0000313" key="1">
    <source>
        <dbReference type="EMBL" id="MBM3276249.1"/>
    </source>
</evidence>
<protein>
    <submittedName>
        <fullName evidence="1">Uncharacterized protein</fullName>
    </submittedName>
</protein>
<dbReference type="AlphaFoldDB" id="A0A937X5G4"/>
<name>A0A937X5G4_9BACT</name>
<dbReference type="EMBL" id="VGJX01000935">
    <property type="protein sequence ID" value="MBM3276249.1"/>
    <property type="molecule type" value="Genomic_DNA"/>
</dbReference>
<comment type="caution">
    <text evidence="1">The sequence shown here is derived from an EMBL/GenBank/DDBJ whole genome shotgun (WGS) entry which is preliminary data.</text>
</comment>